<accession>B4D428</accession>
<dbReference type="InterPro" id="IPR006311">
    <property type="entry name" value="TAT_signal"/>
</dbReference>
<dbReference type="AlphaFoldDB" id="B4D428"/>
<dbReference type="GO" id="GO:0016787">
    <property type="term" value="F:hydrolase activity"/>
    <property type="evidence" value="ECO:0007669"/>
    <property type="project" value="UniProtKB-KW"/>
</dbReference>
<dbReference type="InterPro" id="IPR029052">
    <property type="entry name" value="Metallo-depent_PP-like"/>
</dbReference>
<feature type="domain" description="Calcineurin-like phosphoesterase" evidence="5">
    <location>
        <begin position="44"/>
        <end position="239"/>
    </location>
</feature>
<keyword evidence="3" id="KW-0408">Iron</keyword>
<dbReference type="InterPro" id="IPR050884">
    <property type="entry name" value="CNP_phosphodiesterase-III"/>
</dbReference>
<evidence type="ECO:0000256" key="3">
    <source>
        <dbReference type="ARBA" id="ARBA00023004"/>
    </source>
</evidence>
<evidence type="ECO:0000256" key="2">
    <source>
        <dbReference type="ARBA" id="ARBA00022801"/>
    </source>
</evidence>
<dbReference type="SUPFAM" id="SSF56300">
    <property type="entry name" value="Metallo-dependent phosphatases"/>
    <property type="match status" value="1"/>
</dbReference>
<organism evidence="6 7">
    <name type="scientific">Chthoniobacter flavus Ellin428</name>
    <dbReference type="NCBI Taxonomy" id="497964"/>
    <lineage>
        <taxon>Bacteria</taxon>
        <taxon>Pseudomonadati</taxon>
        <taxon>Verrucomicrobiota</taxon>
        <taxon>Spartobacteria</taxon>
        <taxon>Chthoniobacterales</taxon>
        <taxon>Chthoniobacteraceae</taxon>
        <taxon>Chthoniobacter</taxon>
    </lineage>
</organism>
<dbReference type="InParanoid" id="B4D428"/>
<proteinExistence type="inferred from homology"/>
<evidence type="ECO:0000313" key="7">
    <source>
        <dbReference type="Proteomes" id="UP000005824"/>
    </source>
</evidence>
<name>B4D428_9BACT</name>
<dbReference type="GO" id="GO:0046872">
    <property type="term" value="F:metal ion binding"/>
    <property type="evidence" value="ECO:0007669"/>
    <property type="project" value="UniProtKB-KW"/>
</dbReference>
<dbReference type="STRING" id="497964.CfE428DRAFT_3666"/>
<evidence type="ECO:0000256" key="1">
    <source>
        <dbReference type="ARBA" id="ARBA00022723"/>
    </source>
</evidence>
<keyword evidence="1" id="KW-0479">Metal-binding</keyword>
<sequence precursor="true">MPLHISPISRREFLRRSLVAGAGLLTIPALRAADSKADPNHWALLSDTHVAADATLARFDVNMADHLRNAVAGVRALSSPPAGVIVNGDCAFNHGLAEDYATFTGLLHPLSEAGLPLHLSLGNHDDREVFWNAIKDARQTPPPLASRQVSIVEAGHANWFMLDSLDVTNKTPGVLGDEQRAWLSKALDARTDKPALVVVHHDPMLIEGKKTGLLDTAELLAILKPRSHVKALIFGHTHTWRLTDHDGLHLVNLPAVGYPFKKEEVTGWVDCQLRADGMSLEMHAHDTTHPEHGKVSQLTWRTA</sequence>
<dbReference type="eggNOG" id="COG1409">
    <property type="taxonomic scope" value="Bacteria"/>
</dbReference>
<dbReference type="EMBL" id="ABVL01000010">
    <property type="protein sequence ID" value="EDY19008.1"/>
    <property type="molecule type" value="Genomic_DNA"/>
</dbReference>
<keyword evidence="7" id="KW-1185">Reference proteome</keyword>
<gene>
    <name evidence="6" type="ORF">CfE428DRAFT_3666</name>
</gene>
<dbReference type="InterPro" id="IPR004843">
    <property type="entry name" value="Calcineurin-like_PHP"/>
</dbReference>
<reference evidence="6 7" key="1">
    <citation type="journal article" date="2011" name="J. Bacteriol.">
        <title>Genome sequence of Chthoniobacter flavus Ellin428, an aerobic heterotrophic soil bacterium.</title>
        <authorList>
            <person name="Kant R."/>
            <person name="van Passel M.W."/>
            <person name="Palva A."/>
            <person name="Lucas S."/>
            <person name="Lapidus A."/>
            <person name="Glavina Del Rio T."/>
            <person name="Dalin E."/>
            <person name="Tice H."/>
            <person name="Bruce D."/>
            <person name="Goodwin L."/>
            <person name="Pitluck S."/>
            <person name="Larimer F.W."/>
            <person name="Land M.L."/>
            <person name="Hauser L."/>
            <person name="Sangwan P."/>
            <person name="de Vos W.M."/>
            <person name="Janssen P.H."/>
            <person name="Smidt H."/>
        </authorList>
    </citation>
    <scope>NUCLEOTIDE SEQUENCE [LARGE SCALE GENOMIC DNA]</scope>
    <source>
        <strain evidence="6 7">Ellin428</strain>
    </source>
</reference>
<comment type="caution">
    <text evidence="6">The sequence shown here is derived from an EMBL/GenBank/DDBJ whole genome shotgun (WGS) entry which is preliminary data.</text>
</comment>
<comment type="similarity">
    <text evidence="4">Belongs to the cyclic nucleotide phosphodiesterase class-III family.</text>
</comment>
<dbReference type="PROSITE" id="PS51318">
    <property type="entry name" value="TAT"/>
    <property type="match status" value="1"/>
</dbReference>
<evidence type="ECO:0000259" key="5">
    <source>
        <dbReference type="Pfam" id="PF00149"/>
    </source>
</evidence>
<dbReference type="PANTHER" id="PTHR42988">
    <property type="entry name" value="PHOSPHOHYDROLASE"/>
    <property type="match status" value="1"/>
</dbReference>
<keyword evidence="2" id="KW-0378">Hydrolase</keyword>
<dbReference type="Pfam" id="PF00149">
    <property type="entry name" value="Metallophos"/>
    <property type="match status" value="1"/>
</dbReference>
<dbReference type="Gene3D" id="3.60.21.10">
    <property type="match status" value="1"/>
</dbReference>
<dbReference type="Proteomes" id="UP000005824">
    <property type="component" value="Unassembled WGS sequence"/>
</dbReference>
<protein>
    <submittedName>
        <fullName evidence="6">Metallophosphoesterase</fullName>
    </submittedName>
</protein>
<dbReference type="FunCoup" id="B4D428">
    <property type="interactions" value="42"/>
</dbReference>
<evidence type="ECO:0000313" key="6">
    <source>
        <dbReference type="EMBL" id="EDY19008.1"/>
    </source>
</evidence>
<dbReference type="PANTHER" id="PTHR42988:SF2">
    <property type="entry name" value="CYCLIC NUCLEOTIDE PHOSPHODIESTERASE CBUA0032-RELATED"/>
    <property type="match status" value="1"/>
</dbReference>
<dbReference type="RefSeq" id="WP_006980991.1">
    <property type="nucleotide sequence ID" value="NZ_ABVL01000010.1"/>
</dbReference>
<evidence type="ECO:0000256" key="4">
    <source>
        <dbReference type="ARBA" id="ARBA00025742"/>
    </source>
</evidence>